<gene>
    <name evidence="1" type="ORF">US45_C0018G0019</name>
</gene>
<accession>A0A0G0H1X6</accession>
<feature type="non-terminal residue" evidence="1">
    <location>
        <position position="1"/>
    </location>
</feature>
<dbReference type="EMBL" id="LBTA01000018">
    <property type="protein sequence ID" value="KKQ32540.1"/>
    <property type="molecule type" value="Genomic_DNA"/>
</dbReference>
<evidence type="ECO:0000313" key="2">
    <source>
        <dbReference type="Proteomes" id="UP000034701"/>
    </source>
</evidence>
<proteinExistence type="predicted"/>
<organism evidence="1 2">
    <name type="scientific">Candidatus Nomurabacteria bacterium GW2011_GWA1_37_20</name>
    <dbReference type="NCBI Taxonomy" id="1618729"/>
    <lineage>
        <taxon>Bacteria</taxon>
        <taxon>Candidatus Nomuraibacteriota</taxon>
    </lineage>
</organism>
<dbReference type="AlphaFoldDB" id="A0A0G0H1X6"/>
<protein>
    <submittedName>
        <fullName evidence="1">Uncharacterized protein</fullName>
    </submittedName>
</protein>
<comment type="caution">
    <text evidence="1">The sequence shown here is derived from an EMBL/GenBank/DDBJ whole genome shotgun (WGS) entry which is preliminary data.</text>
</comment>
<dbReference type="Proteomes" id="UP000034701">
    <property type="component" value="Unassembled WGS sequence"/>
</dbReference>
<evidence type="ECO:0000313" key="1">
    <source>
        <dbReference type="EMBL" id="KKQ32540.1"/>
    </source>
</evidence>
<sequence length="23" mass="2576">ASLVETDSELVIKTFEIQSIKQP</sequence>
<name>A0A0G0H1X6_9BACT</name>
<reference evidence="1 2" key="1">
    <citation type="journal article" date="2015" name="Nature">
        <title>rRNA introns, odd ribosomes, and small enigmatic genomes across a large radiation of phyla.</title>
        <authorList>
            <person name="Brown C.T."/>
            <person name="Hug L.A."/>
            <person name="Thomas B.C."/>
            <person name="Sharon I."/>
            <person name="Castelle C.J."/>
            <person name="Singh A."/>
            <person name="Wilkins M.J."/>
            <person name="Williams K.H."/>
            <person name="Banfield J.F."/>
        </authorList>
    </citation>
    <scope>NUCLEOTIDE SEQUENCE [LARGE SCALE GENOMIC DNA]</scope>
</reference>